<dbReference type="SUPFAM" id="SSF55120">
    <property type="entry name" value="Pseudouridine synthase"/>
    <property type="match status" value="1"/>
</dbReference>
<keyword evidence="11" id="KW-0694">RNA-binding</keyword>
<keyword evidence="15" id="KW-1185">Reference proteome</keyword>
<dbReference type="CDD" id="cd00165">
    <property type="entry name" value="S4"/>
    <property type="match status" value="1"/>
</dbReference>
<dbReference type="Pfam" id="PF01479">
    <property type="entry name" value="S4"/>
    <property type="match status" value="1"/>
</dbReference>
<evidence type="ECO:0000256" key="8">
    <source>
        <dbReference type="ARBA" id="ARBA00042843"/>
    </source>
</evidence>
<dbReference type="InterPro" id="IPR050343">
    <property type="entry name" value="RsuA_PseudoU_synthase"/>
</dbReference>
<dbReference type="PANTHER" id="PTHR47683:SF2">
    <property type="entry name" value="RNA-BINDING S4 DOMAIN-CONTAINING PROTEIN"/>
    <property type="match status" value="1"/>
</dbReference>
<proteinExistence type="predicted"/>
<dbReference type="Pfam" id="PF00849">
    <property type="entry name" value="PseudoU_synth_2"/>
    <property type="match status" value="1"/>
</dbReference>
<dbReference type="CDD" id="cd02555">
    <property type="entry name" value="PSSA_1"/>
    <property type="match status" value="1"/>
</dbReference>
<dbReference type="RefSeq" id="WP_110522594.1">
    <property type="nucleotide sequence ID" value="NZ_QKOE01000001.1"/>
</dbReference>
<dbReference type="GO" id="GO:0160138">
    <property type="term" value="F:23S rRNA pseudouridine(2604) synthase activity"/>
    <property type="evidence" value="ECO:0007669"/>
    <property type="project" value="UniProtKB-EC"/>
</dbReference>
<gene>
    <name evidence="14" type="ORF">DNK49_01820</name>
</gene>
<dbReference type="EMBL" id="QKOE01000001">
    <property type="protein sequence ID" value="PZA18293.1"/>
    <property type="molecule type" value="Genomic_DNA"/>
</dbReference>
<accession>A0A323V2H2</accession>
<evidence type="ECO:0000256" key="3">
    <source>
        <dbReference type="ARBA" id="ARBA00036535"/>
    </source>
</evidence>
<protein>
    <recommendedName>
        <fullName evidence="5">Dual-specificity RNA pseudouridine synthase RluF</fullName>
        <ecNumber evidence="4">5.4.99.21</ecNumber>
    </recommendedName>
    <alternativeName>
        <fullName evidence="7">23S rRNA pseudouridine(2604) synthase</fullName>
    </alternativeName>
    <alternativeName>
        <fullName evidence="9">Ribosomal large subunit pseudouridine synthase F</fullName>
    </alternativeName>
    <alternativeName>
        <fullName evidence="8">rRNA pseudouridylate synthase F</fullName>
    </alternativeName>
    <alternativeName>
        <fullName evidence="10">rRNA-uridine isomerase F</fullName>
    </alternativeName>
    <alternativeName>
        <fullName evidence="6">tRNA(Tyr) pseudouridine(35) synthase</fullName>
    </alternativeName>
</protein>
<dbReference type="FunFam" id="3.30.70.1560:FF:000005">
    <property type="entry name" value="RNA pseudouridylate synthase"/>
    <property type="match status" value="1"/>
</dbReference>
<feature type="region of interest" description="Disordered" evidence="12">
    <location>
        <begin position="1"/>
        <end position="158"/>
    </location>
</feature>
<evidence type="ECO:0000256" key="2">
    <source>
        <dbReference type="ARBA" id="ARBA00036390"/>
    </source>
</evidence>
<dbReference type="NCBIfam" id="TIGR00093">
    <property type="entry name" value="pseudouridine synthase"/>
    <property type="match status" value="1"/>
</dbReference>
<feature type="compositionally biased region" description="Basic and acidic residues" evidence="12">
    <location>
        <begin position="100"/>
        <end position="116"/>
    </location>
</feature>
<dbReference type="GO" id="GO:0003723">
    <property type="term" value="F:RNA binding"/>
    <property type="evidence" value="ECO:0007669"/>
    <property type="project" value="UniProtKB-KW"/>
</dbReference>
<evidence type="ECO:0000256" key="12">
    <source>
        <dbReference type="SAM" id="MobiDB-lite"/>
    </source>
</evidence>
<evidence type="ECO:0000313" key="14">
    <source>
        <dbReference type="EMBL" id="PZA18293.1"/>
    </source>
</evidence>
<comment type="catalytic activity">
    <reaction evidence="3">
        <text>uridine(2604) in 23S rRNA = pseudouridine(2604) in 23S rRNA</text>
        <dbReference type="Rhea" id="RHEA:38875"/>
        <dbReference type="Rhea" id="RHEA-COMP:10093"/>
        <dbReference type="Rhea" id="RHEA-COMP:10094"/>
        <dbReference type="ChEBI" id="CHEBI:65314"/>
        <dbReference type="ChEBI" id="CHEBI:65315"/>
        <dbReference type="EC" id="5.4.99.21"/>
    </reaction>
</comment>
<name>A0A323V2H2_9RHOO</name>
<evidence type="ECO:0000256" key="6">
    <source>
        <dbReference type="ARBA" id="ARBA00041420"/>
    </source>
</evidence>
<dbReference type="InterPro" id="IPR036986">
    <property type="entry name" value="S4_RNA-bd_sf"/>
</dbReference>
<evidence type="ECO:0000256" key="9">
    <source>
        <dbReference type="ARBA" id="ARBA00042890"/>
    </source>
</evidence>
<sequence>MNTIRRNPPKPVPSQIEGTLKLRRAARDETVAPETAGQDRGRQPPSPPRERREDRGATGQQKRSDQRESRSPARPGRDEAGSATEGRRDDRSARPAGNARRGEAGERGARAPRGEQGRPAGKPTGAAQRRSDRAVGHSAPTSAPARVPGPPVTPRTSTAEGVRLSKVMADRGICSRREADELIERGWVFVDGKRISELGVRIDPDARIVLAPEARRQQAERVTILLHKPVGYVSGQPEPGYQPAVSLIGPDNQFDRDTAQRFHPSVFKGLAPAGRLDIDSTGLLVLTQDGRVARQLIGDDSEVEKEYLVRVEGQLAENGLALLNHGLWLDDRPLRPAKVEWINEDQLRFVLREGRKRQIRRMCELVGLKVVGLKRVRIGKVKLGDLPLGQWRFLTEDEGFA</sequence>
<organism evidence="14 15">
    <name type="scientific">Parazoarcus communis SWub3 = DSM 12120</name>
    <dbReference type="NCBI Taxonomy" id="1121029"/>
    <lineage>
        <taxon>Bacteria</taxon>
        <taxon>Pseudomonadati</taxon>
        <taxon>Pseudomonadota</taxon>
        <taxon>Betaproteobacteria</taxon>
        <taxon>Rhodocyclales</taxon>
        <taxon>Zoogloeaceae</taxon>
        <taxon>Parazoarcus</taxon>
    </lineage>
</organism>
<evidence type="ECO:0000256" key="4">
    <source>
        <dbReference type="ARBA" id="ARBA00038922"/>
    </source>
</evidence>
<dbReference type="InterPro" id="IPR020094">
    <property type="entry name" value="TruA/RsuA/RluB/E/F_N"/>
</dbReference>
<dbReference type="EC" id="5.4.99.21" evidence="4"/>
<dbReference type="PROSITE" id="PS50889">
    <property type="entry name" value="S4"/>
    <property type="match status" value="1"/>
</dbReference>
<dbReference type="GO" id="GO:0000455">
    <property type="term" value="P:enzyme-directed rRNA pseudouridine synthesis"/>
    <property type="evidence" value="ECO:0007669"/>
    <property type="project" value="UniProtKB-ARBA"/>
</dbReference>
<dbReference type="Gene3D" id="3.30.70.1560">
    <property type="entry name" value="Alpha-L RNA-binding motif"/>
    <property type="match status" value="1"/>
</dbReference>
<dbReference type="InterPro" id="IPR002942">
    <property type="entry name" value="S4_RNA-bd"/>
</dbReference>
<feature type="domain" description="RNA-binding S4" evidence="13">
    <location>
        <begin position="162"/>
        <end position="219"/>
    </location>
</feature>
<comment type="catalytic activity">
    <reaction evidence="2">
        <text>uridine(35) in tRNA(Tyr) = pseudouridine(35) in tRNA(Tyr)</text>
        <dbReference type="Rhea" id="RHEA:60556"/>
        <dbReference type="Rhea" id="RHEA-COMP:15607"/>
        <dbReference type="Rhea" id="RHEA-COMP:15608"/>
        <dbReference type="ChEBI" id="CHEBI:65314"/>
        <dbReference type="ChEBI" id="CHEBI:65315"/>
    </reaction>
</comment>
<feature type="compositionally biased region" description="Basic and acidic residues" evidence="12">
    <location>
        <begin position="37"/>
        <end position="93"/>
    </location>
</feature>
<evidence type="ECO:0000256" key="7">
    <source>
        <dbReference type="ARBA" id="ARBA00041697"/>
    </source>
</evidence>
<dbReference type="SUPFAM" id="SSF55174">
    <property type="entry name" value="Alpha-L RNA-binding motif"/>
    <property type="match status" value="1"/>
</dbReference>
<evidence type="ECO:0000256" key="5">
    <source>
        <dbReference type="ARBA" id="ARBA00039989"/>
    </source>
</evidence>
<dbReference type="Gene3D" id="3.10.290.10">
    <property type="entry name" value="RNA-binding S4 domain"/>
    <property type="match status" value="1"/>
</dbReference>
<dbReference type="Gene3D" id="3.30.70.580">
    <property type="entry name" value="Pseudouridine synthase I, catalytic domain, N-terminal subdomain"/>
    <property type="match status" value="1"/>
</dbReference>
<evidence type="ECO:0000256" key="11">
    <source>
        <dbReference type="PROSITE-ProRule" id="PRU00182"/>
    </source>
</evidence>
<dbReference type="AlphaFoldDB" id="A0A323V2H2"/>
<dbReference type="Proteomes" id="UP000248259">
    <property type="component" value="Unassembled WGS sequence"/>
</dbReference>
<dbReference type="InterPro" id="IPR042092">
    <property type="entry name" value="PsdUridine_s_RsuA/RluB/E/F_cat"/>
</dbReference>
<evidence type="ECO:0000256" key="10">
    <source>
        <dbReference type="ARBA" id="ARBA00043147"/>
    </source>
</evidence>
<dbReference type="InterPro" id="IPR000748">
    <property type="entry name" value="PsdUridine_synth_RsuA/RluB/E/F"/>
</dbReference>
<comment type="caution">
    <text evidence="14">The sequence shown here is derived from an EMBL/GenBank/DDBJ whole genome shotgun (WGS) entry which is preliminary data.</text>
</comment>
<dbReference type="InterPro" id="IPR006145">
    <property type="entry name" value="PsdUridine_synth_RsuA/RluA"/>
</dbReference>
<evidence type="ECO:0000259" key="13">
    <source>
        <dbReference type="SMART" id="SM00363"/>
    </source>
</evidence>
<dbReference type="InterPro" id="IPR020103">
    <property type="entry name" value="PsdUridine_synth_cat_dom_sf"/>
</dbReference>
<dbReference type="PANTHER" id="PTHR47683">
    <property type="entry name" value="PSEUDOURIDINE SYNTHASE FAMILY PROTEIN-RELATED"/>
    <property type="match status" value="1"/>
</dbReference>
<dbReference type="OrthoDB" id="9807213at2"/>
<keyword evidence="1" id="KW-0413">Isomerase</keyword>
<evidence type="ECO:0000313" key="15">
    <source>
        <dbReference type="Proteomes" id="UP000248259"/>
    </source>
</evidence>
<evidence type="ECO:0000256" key="1">
    <source>
        <dbReference type="ARBA" id="ARBA00023235"/>
    </source>
</evidence>
<dbReference type="SMART" id="SM00363">
    <property type="entry name" value="S4"/>
    <property type="match status" value="1"/>
</dbReference>
<reference evidence="14 15" key="1">
    <citation type="submission" date="2018-06" db="EMBL/GenBank/DDBJ databases">
        <title>Azoarcus communis strain SWub3 genome.</title>
        <authorList>
            <person name="Zorraquino Salvo V."/>
            <person name="Toubiana D."/>
            <person name="Blumwald E."/>
        </authorList>
    </citation>
    <scope>NUCLEOTIDE SEQUENCE [LARGE SCALE GENOMIC DNA]</scope>
    <source>
        <strain evidence="14 15">SWub3</strain>
    </source>
</reference>